<dbReference type="Proteomes" id="UP000248688">
    <property type="component" value="Chromosome"/>
</dbReference>
<dbReference type="EMBL" id="CP030041">
    <property type="protein sequence ID" value="AWW32437.1"/>
    <property type="molecule type" value="Genomic_DNA"/>
</dbReference>
<feature type="region of interest" description="Disordered" evidence="1">
    <location>
        <begin position="53"/>
        <end position="72"/>
    </location>
</feature>
<sequence length="190" mass="21578">MDEINNWFKGDQEYQGGVDLYRKYGKDPVMLSLFNLPETSFTRGKLVDALKGLSPQATNEENEKDQSESKAKLPKQVLELIQKRSVLHGESFHLKSKTDRHKVANAILAISSKLDSYFDHGELPEEATGGHSESDLPNNGWELHMLINTNAAYIAKNKTKDNKQGEVKRRERQNTSIEERLKSINYETTG</sequence>
<evidence type="ECO:0000256" key="1">
    <source>
        <dbReference type="SAM" id="MobiDB-lite"/>
    </source>
</evidence>
<protein>
    <submittedName>
        <fullName evidence="2">Uncharacterized protein</fullName>
    </submittedName>
</protein>
<keyword evidence="3" id="KW-1185">Reference proteome</keyword>
<name>A0A2Z4INS7_9BACT</name>
<feature type="compositionally biased region" description="Basic and acidic residues" evidence="1">
    <location>
        <begin position="158"/>
        <end position="182"/>
    </location>
</feature>
<accession>A0A2Z4INS7</accession>
<evidence type="ECO:0000313" key="3">
    <source>
        <dbReference type="Proteomes" id="UP000248688"/>
    </source>
</evidence>
<reference evidence="2 3" key="1">
    <citation type="submission" date="2018-06" db="EMBL/GenBank/DDBJ databases">
        <title>Echinicola strongylocentroti sp. nov., isolated from a sea urchin Strongylocentrotus intermedius.</title>
        <authorList>
            <person name="Bae S.S."/>
        </authorList>
    </citation>
    <scope>NUCLEOTIDE SEQUENCE [LARGE SCALE GENOMIC DNA]</scope>
    <source>
        <strain evidence="2 3">MEBiC08714</strain>
    </source>
</reference>
<dbReference type="AlphaFoldDB" id="A0A2Z4INS7"/>
<dbReference type="RefSeq" id="WP_112785810.1">
    <property type="nucleotide sequence ID" value="NZ_CP030041.1"/>
</dbReference>
<gene>
    <name evidence="2" type="ORF">DN752_21080</name>
</gene>
<organism evidence="2 3">
    <name type="scientific">Echinicola strongylocentroti</name>
    <dbReference type="NCBI Taxonomy" id="1795355"/>
    <lineage>
        <taxon>Bacteria</taxon>
        <taxon>Pseudomonadati</taxon>
        <taxon>Bacteroidota</taxon>
        <taxon>Cytophagia</taxon>
        <taxon>Cytophagales</taxon>
        <taxon>Cyclobacteriaceae</taxon>
        <taxon>Echinicola</taxon>
    </lineage>
</organism>
<feature type="region of interest" description="Disordered" evidence="1">
    <location>
        <begin position="156"/>
        <end position="190"/>
    </location>
</feature>
<evidence type="ECO:0000313" key="2">
    <source>
        <dbReference type="EMBL" id="AWW32437.1"/>
    </source>
</evidence>
<dbReference type="KEGG" id="est:DN752_21080"/>
<dbReference type="OrthoDB" id="882482at2"/>
<proteinExistence type="predicted"/>